<comment type="caution">
    <text evidence="1">The sequence shown here is derived from an EMBL/GenBank/DDBJ whole genome shotgun (WGS) entry which is preliminary data.</text>
</comment>
<reference evidence="1 2" key="1">
    <citation type="journal article" date="2017" name="Curr. Biol.">
        <title>Genome architecture and evolution of a unichromosomal asexual nematode.</title>
        <authorList>
            <person name="Fradin H."/>
            <person name="Zegar C."/>
            <person name="Gutwein M."/>
            <person name="Lucas J."/>
            <person name="Kovtun M."/>
            <person name="Corcoran D."/>
            <person name="Baugh L.R."/>
            <person name="Kiontke K."/>
            <person name="Gunsalus K."/>
            <person name="Fitch D.H."/>
            <person name="Piano F."/>
        </authorList>
    </citation>
    <scope>NUCLEOTIDE SEQUENCE [LARGE SCALE GENOMIC DNA]</scope>
    <source>
        <strain evidence="1">PF1309</strain>
    </source>
</reference>
<dbReference type="AlphaFoldDB" id="A0A2A2JZC6"/>
<protein>
    <submittedName>
        <fullName evidence="1">Uncharacterized protein</fullName>
    </submittedName>
</protein>
<sequence>MKNAKKKKKENEDFKKVKLKVGKKLKKTNTTDTTVKAKKLVLVSQLKDNEASAKAADEPLTKRKQSIEDICRQLGHYSKSVRRDALIGLKQLLSSRPDFVHSHLRSLIPAVARLISDNTNTDATTATLRALLQQMCRVPVDVLRPHFPLLVTHILRALSHMEISVRNLSISILSQLLQSHPSLCRGTADLFTYFAHQLNTTAEFNTIEANLNLEDGKMDRAINLLEVYRNSDPFYLPVLTSTSSALSPFECAANLIALSQAVTPFVAASIMDDTSGVFLDSTLSIVRQFGKAVQNRRCSSTEETQFKNTLKTHWEVVLKAAEKRKSRRITEAVEWVRQLGNNGRQKLKKKKKRLAVIE</sequence>
<proteinExistence type="predicted"/>
<dbReference type="EMBL" id="LIAE01010006">
    <property type="protein sequence ID" value="PAV67028.1"/>
    <property type="molecule type" value="Genomic_DNA"/>
</dbReference>
<keyword evidence="2" id="KW-1185">Reference proteome</keyword>
<organism evidence="1 2">
    <name type="scientific">Diploscapter pachys</name>
    <dbReference type="NCBI Taxonomy" id="2018661"/>
    <lineage>
        <taxon>Eukaryota</taxon>
        <taxon>Metazoa</taxon>
        <taxon>Ecdysozoa</taxon>
        <taxon>Nematoda</taxon>
        <taxon>Chromadorea</taxon>
        <taxon>Rhabditida</taxon>
        <taxon>Rhabditina</taxon>
        <taxon>Rhabditomorpha</taxon>
        <taxon>Rhabditoidea</taxon>
        <taxon>Rhabditidae</taxon>
        <taxon>Diploscapter</taxon>
    </lineage>
</organism>
<dbReference type="InterPro" id="IPR011989">
    <property type="entry name" value="ARM-like"/>
</dbReference>
<dbReference type="PANTHER" id="PTHR16056">
    <property type="entry name" value="REGULATOR OF MICROTUBULE DYNAMICS PROTEIN"/>
    <property type="match status" value="1"/>
</dbReference>
<gene>
    <name evidence="1" type="ORF">WR25_18375</name>
</gene>
<dbReference type="SUPFAM" id="SSF48371">
    <property type="entry name" value="ARM repeat"/>
    <property type="match status" value="1"/>
</dbReference>
<name>A0A2A2JZC6_9BILA</name>
<dbReference type="InterPro" id="IPR016024">
    <property type="entry name" value="ARM-type_fold"/>
</dbReference>
<dbReference type="GO" id="GO:0071339">
    <property type="term" value="C:MLL1 complex"/>
    <property type="evidence" value="ECO:0007669"/>
    <property type="project" value="TreeGrafter"/>
</dbReference>
<dbReference type="PANTHER" id="PTHR16056:SF2">
    <property type="entry name" value="TESTIS-EXPRESSED PROTEIN 10"/>
    <property type="match status" value="1"/>
</dbReference>
<evidence type="ECO:0000313" key="2">
    <source>
        <dbReference type="Proteomes" id="UP000218231"/>
    </source>
</evidence>
<dbReference type="Proteomes" id="UP000218231">
    <property type="component" value="Unassembled WGS sequence"/>
</dbReference>
<dbReference type="STRING" id="2018661.A0A2A2JZC6"/>
<dbReference type="OrthoDB" id="361362at2759"/>
<dbReference type="Gene3D" id="1.25.10.10">
    <property type="entry name" value="Leucine-rich Repeat Variant"/>
    <property type="match status" value="1"/>
</dbReference>
<evidence type="ECO:0000313" key="1">
    <source>
        <dbReference type="EMBL" id="PAV67028.1"/>
    </source>
</evidence>
<accession>A0A2A2JZC6</accession>